<dbReference type="EMBL" id="KN835469">
    <property type="protein sequence ID" value="KIK37215.1"/>
    <property type="molecule type" value="Genomic_DNA"/>
</dbReference>
<keyword evidence="2" id="KW-1185">Reference proteome</keyword>
<reference evidence="1 2" key="1">
    <citation type="submission" date="2014-04" db="EMBL/GenBank/DDBJ databases">
        <authorList>
            <consortium name="DOE Joint Genome Institute"/>
            <person name="Kuo A."/>
            <person name="Ruytinx J."/>
            <person name="Rineau F."/>
            <person name="Colpaert J."/>
            <person name="Kohler A."/>
            <person name="Nagy L.G."/>
            <person name="Floudas D."/>
            <person name="Copeland A."/>
            <person name="Barry K.W."/>
            <person name="Cichocki N."/>
            <person name="Veneault-Fourrey C."/>
            <person name="LaButti K."/>
            <person name="Lindquist E.A."/>
            <person name="Lipzen A."/>
            <person name="Lundell T."/>
            <person name="Morin E."/>
            <person name="Murat C."/>
            <person name="Sun H."/>
            <person name="Tunlid A."/>
            <person name="Henrissat B."/>
            <person name="Grigoriev I.V."/>
            <person name="Hibbett D.S."/>
            <person name="Martin F."/>
            <person name="Nordberg H.P."/>
            <person name="Cantor M.N."/>
            <person name="Hua S.X."/>
        </authorList>
    </citation>
    <scope>NUCLEOTIDE SEQUENCE [LARGE SCALE GENOMIC DNA]</scope>
    <source>
        <strain evidence="1 2">UH-Slu-Lm8-n1</strain>
    </source>
</reference>
<proteinExistence type="predicted"/>
<organism evidence="1 2">
    <name type="scientific">Suillus luteus UH-Slu-Lm8-n1</name>
    <dbReference type="NCBI Taxonomy" id="930992"/>
    <lineage>
        <taxon>Eukaryota</taxon>
        <taxon>Fungi</taxon>
        <taxon>Dikarya</taxon>
        <taxon>Basidiomycota</taxon>
        <taxon>Agaricomycotina</taxon>
        <taxon>Agaricomycetes</taxon>
        <taxon>Agaricomycetidae</taxon>
        <taxon>Boletales</taxon>
        <taxon>Suillineae</taxon>
        <taxon>Suillaceae</taxon>
        <taxon>Suillus</taxon>
    </lineage>
</organism>
<protein>
    <submittedName>
        <fullName evidence="1">Uncharacterized protein</fullName>
    </submittedName>
</protein>
<accession>A0A0C9ZIH0</accession>
<dbReference type="AlphaFoldDB" id="A0A0C9ZIH0"/>
<name>A0A0C9ZIH0_9AGAM</name>
<dbReference type="Proteomes" id="UP000054485">
    <property type="component" value="Unassembled WGS sequence"/>
</dbReference>
<sequence length="72" mass="8330">MVRLLSRIVSHLHNRWTCLSSLFLPFDFNLQALPCRAHTIPMLHGAVNNLSCPRHILSSWSTVRYLFPSSIR</sequence>
<dbReference type="HOGENOM" id="CLU_2723891_0_0_1"/>
<evidence type="ECO:0000313" key="1">
    <source>
        <dbReference type="EMBL" id="KIK37215.1"/>
    </source>
</evidence>
<dbReference type="InParanoid" id="A0A0C9ZIH0"/>
<evidence type="ECO:0000313" key="2">
    <source>
        <dbReference type="Proteomes" id="UP000054485"/>
    </source>
</evidence>
<gene>
    <name evidence="1" type="ORF">CY34DRAFT_471189</name>
</gene>
<reference evidence="2" key="2">
    <citation type="submission" date="2015-01" db="EMBL/GenBank/DDBJ databases">
        <title>Evolutionary Origins and Diversification of the Mycorrhizal Mutualists.</title>
        <authorList>
            <consortium name="DOE Joint Genome Institute"/>
            <consortium name="Mycorrhizal Genomics Consortium"/>
            <person name="Kohler A."/>
            <person name="Kuo A."/>
            <person name="Nagy L.G."/>
            <person name="Floudas D."/>
            <person name="Copeland A."/>
            <person name="Barry K.W."/>
            <person name="Cichocki N."/>
            <person name="Veneault-Fourrey C."/>
            <person name="LaButti K."/>
            <person name="Lindquist E.A."/>
            <person name="Lipzen A."/>
            <person name="Lundell T."/>
            <person name="Morin E."/>
            <person name="Murat C."/>
            <person name="Riley R."/>
            <person name="Ohm R."/>
            <person name="Sun H."/>
            <person name="Tunlid A."/>
            <person name="Henrissat B."/>
            <person name="Grigoriev I.V."/>
            <person name="Hibbett D.S."/>
            <person name="Martin F."/>
        </authorList>
    </citation>
    <scope>NUCLEOTIDE SEQUENCE [LARGE SCALE GENOMIC DNA]</scope>
    <source>
        <strain evidence="2">UH-Slu-Lm8-n1</strain>
    </source>
</reference>
<dbReference type="OrthoDB" id="10421818at2759"/>